<evidence type="ECO:0000256" key="4">
    <source>
        <dbReference type="PROSITE-ProRule" id="PRU00059"/>
    </source>
</evidence>
<feature type="domain" description="CUB" evidence="8">
    <location>
        <begin position="65"/>
        <end position="173"/>
    </location>
</feature>
<feature type="domain" description="Sushi" evidence="9">
    <location>
        <begin position="1632"/>
        <end position="1693"/>
    </location>
</feature>
<dbReference type="InterPro" id="IPR035976">
    <property type="entry name" value="Sushi/SCR/CCP_sf"/>
</dbReference>
<keyword evidence="1 5" id="KW-0768">Sushi</keyword>
<keyword evidence="2" id="KW-0645">Protease</keyword>
<feature type="domain" description="CUB" evidence="8">
    <location>
        <begin position="895"/>
        <end position="1003"/>
    </location>
</feature>
<reference evidence="10" key="2">
    <citation type="submission" date="2025-08" db="UniProtKB">
        <authorList>
            <consortium name="Ensembl"/>
        </authorList>
    </citation>
    <scope>IDENTIFICATION</scope>
</reference>
<feature type="disulfide bond" evidence="4">
    <location>
        <begin position="1414"/>
        <end position="1441"/>
    </location>
</feature>
<dbReference type="SMART" id="SM00042">
    <property type="entry name" value="CUB"/>
    <property type="match status" value="9"/>
</dbReference>
<sequence length="1845" mass="202826">MKGIRKGESRVKESKPREPGTRRCAKCGRLDFILMKKMRIKSGFTFWNLVFLLTVSCVKGFIYTCGGTLKGLNGTIESPGFPYGYPNGANCTWVIIAEERNRIQIVFQSFALEEEYDYLSLYDGHPHPTNFRTRLTGFHLPPPVTSTKSVFSLRLTSDFAVSAHGFKVYYEELQSSSCGNPGVPPKGVLYGTRFDIGDKIRYSCVTGYILDGHPQLTCLANSVNTASWDFPVPICRAEDACGGTMRGSSGIISSPSFPNEYHNNADCTWTIVAEPGDTISLIFTDFQMEEKYDYLEIEGSEPPTIWLSGMNIPPPIISNKNWLRLHFVTDSNHRYRGFSAPYQGSSTLTHTTSTGELEAHNRTTTGAIAVASTPADVTVSSVTAVTIHRLSEEQRVQVTSLRNSGLDPNTSKDGLSPHQADTQSTRRRPRHAEQIERTKELAVVTHRVKKAIDFKSRGFKLFPGKDNSNKFSILNEGGIKTASNLCPDPGEPENGKRIGSDFSLGSTVQFSCDEDYVLQGAKSITCQRIAEVFAAWSDHRPVCKVKTCGSNLQGPSGTFTSPNFPFQYDSNAQCVWVITAVNTNKVIQINFEEFDLEIGYDTLTIGDGGEVGDPRTVLQVLTGSFVPDLIVSMSSQMWLHLQTDESVGSVGFKVNYKEIEKESCGDPGTPLYGIREGDGFSNRDVLRFECQFGFELIGEKSIVCQENNQWSANIPICIFPCLSNFTAPMGTVLSPDYPEGYGNNLNCIWTIISDPGSRIHLSFNDFDLESQFDFLAVKDGDSPDSPILGTFTGAEVPSHLTSNSHILRLEFQADHSMSGRGFNITYNTFGHNECPDPGVPINARRFGDNFQLGSSISVICEEGFIKTQGTETITCILMDGKVMWSGPIPRCGAPCGGHFSAPSGVILSPGWPGYYKDSLNCEWVIEAEPGHSIKITFERFQTELNYDVLEVHDGPNLLSPLLGSYNGTQVPQFLFSSSNFIYLLFTTDNSRSNNGFKIHYESVTVNTYSCLDPGIPVHGRRYGHDFSIGSTVSFSCDPGYRLSHEEPLLCEKNHWWSHPLPTCDALCGGDVRGPSGTILSPGYPEFYPNSLNCTWTVDVTHGKGVQFNFHTFHLEDHHDYLLITENGSFTQPLARLTGSDLPPTINAGLYGNFRAQLRFISDFSISYEGFNITFSEYNLEPCEDPGIPQYGNRIGFNFGVGDTLTFSCSSGYRLEGTSEIICLGGGRRVWSAPLPRCVAECGASATNNEGILLSPNYPLNYENNHECIYSIQVQAGKGINISARTFHLAQGDVLKIYDGKDKTTHLLGAFTGASMRGLTLSSTSNQLWLEFNSDSEGTDEGFQLVYTSFELSHCEDPGIPQFGYKISDQGHFAGSTIIYGCNPGYTLHGSSLLKCMTGERRAWDYPLPSCIAECGGRFKGESSGRILSPGYPFPYDNNLRCMWMIEVDPGNIVSLQFLAFDTEASHDILRVWDGPPENEMLLKEISGSLIPEGIHSTLNIVTIQFDTDFYISKSGFAIQFSSSVATACRDPGVPMNGTRNGDGREPGDTVVFQCDPGYELQGEEIITCIQVENRYFWQPSPPVCIAPCGSRSTGSEGTVLSPNYPKNYSVGHNCVYSIAVPKEFAVPRTSSTQCSSVPEPRFGRRIGNEFAVGSLVLFECNPGYILHGSIAIRCETVPNSLAQWNDSLPTCIVPCGGILTKRKGTILSPGYPEPYDNNLNCVWKITVPEGAGIQVQVVSFATEHNWDSLDFYDGGDNNAPRLGSYSGTTIPHLLNSTSNNLYLNFQSDISVSAAGFHLEYTAIGLDSCPEPQTPSSGIKIGDRYMVGDVVSFQCDQGYSLQVSLF</sequence>
<reference evidence="10 11" key="1">
    <citation type="submission" date="2009-03" db="EMBL/GenBank/DDBJ databases">
        <authorList>
            <person name="Warren W."/>
            <person name="Ye L."/>
            <person name="Minx P."/>
            <person name="Worley K."/>
            <person name="Gibbs R."/>
            <person name="Wilson R.K."/>
        </authorList>
    </citation>
    <scope>NUCLEOTIDE SEQUENCE [LARGE SCALE GENOMIC DNA]</scope>
</reference>
<dbReference type="FunFam" id="2.10.70.10:FF:000053">
    <property type="entry name" value="CUB and Sushi multiple domains 3"/>
    <property type="match status" value="1"/>
</dbReference>
<name>A0A8I3X085_CALJA</name>
<organism evidence="10 11">
    <name type="scientific">Callithrix jacchus</name>
    <name type="common">White-tufted-ear marmoset</name>
    <name type="synonym">Simia Jacchus</name>
    <dbReference type="NCBI Taxonomy" id="9483"/>
    <lineage>
        <taxon>Eukaryota</taxon>
        <taxon>Metazoa</taxon>
        <taxon>Chordata</taxon>
        <taxon>Craniata</taxon>
        <taxon>Vertebrata</taxon>
        <taxon>Euteleostomi</taxon>
        <taxon>Mammalia</taxon>
        <taxon>Eutheria</taxon>
        <taxon>Euarchontoglires</taxon>
        <taxon>Primates</taxon>
        <taxon>Haplorrhini</taxon>
        <taxon>Platyrrhini</taxon>
        <taxon>Cebidae</taxon>
        <taxon>Callitrichinae</taxon>
        <taxon>Callithrix</taxon>
        <taxon>Callithrix</taxon>
    </lineage>
</organism>
<feature type="domain" description="Sushi" evidence="9">
    <location>
        <begin position="1008"/>
        <end position="1065"/>
    </location>
</feature>
<feature type="domain" description="CUB" evidence="8">
    <location>
        <begin position="721"/>
        <end position="829"/>
    </location>
</feature>
<evidence type="ECO:0000259" key="8">
    <source>
        <dbReference type="PROSITE" id="PS01180"/>
    </source>
</evidence>
<keyword evidence="2" id="KW-0378">Hydrolase</keyword>
<feature type="domain" description="Sushi" evidence="9">
    <location>
        <begin position="1526"/>
        <end position="1586"/>
    </location>
</feature>
<dbReference type="PROSITE" id="PS50923">
    <property type="entry name" value="SUSHI"/>
    <property type="match status" value="9"/>
</dbReference>
<dbReference type="FunFam" id="2.10.70.10:FF:000047">
    <property type="entry name" value="CUB and Sushi multiple domains 3"/>
    <property type="match status" value="1"/>
</dbReference>
<keyword evidence="3 5" id="KW-1015">Disulfide bond</keyword>
<dbReference type="Pfam" id="PF00431">
    <property type="entry name" value="CUB"/>
    <property type="match status" value="10"/>
</dbReference>
<evidence type="ECO:0000256" key="7">
    <source>
        <dbReference type="SAM" id="Phobius"/>
    </source>
</evidence>
<feature type="domain" description="CUB" evidence="8">
    <location>
        <begin position="241"/>
        <end position="345"/>
    </location>
</feature>
<feature type="domain" description="Sushi" evidence="9">
    <location>
        <begin position="1352"/>
        <end position="1412"/>
    </location>
</feature>
<comment type="caution">
    <text evidence="5">Lacks conserved residue(s) required for the propagation of feature annotation.</text>
</comment>
<accession>A0A8I3X085</accession>
<feature type="domain" description="CUB" evidence="8">
    <location>
        <begin position="1414"/>
        <end position="1523"/>
    </location>
</feature>
<feature type="domain" description="Sushi" evidence="9">
    <location>
        <begin position="662"/>
        <end position="719"/>
    </location>
</feature>
<dbReference type="PROSITE" id="PS01180">
    <property type="entry name" value="CUB"/>
    <property type="match status" value="10"/>
</dbReference>
<reference evidence="10" key="3">
    <citation type="submission" date="2025-09" db="UniProtKB">
        <authorList>
            <consortium name="Ensembl"/>
        </authorList>
    </citation>
    <scope>IDENTIFICATION</scope>
</reference>
<dbReference type="Gene3D" id="2.60.120.290">
    <property type="entry name" value="Spermadhesin, CUB domain"/>
    <property type="match status" value="10"/>
</dbReference>
<protein>
    <submittedName>
        <fullName evidence="10">CUB and Sushi multiple domains 3</fullName>
    </submittedName>
</protein>
<dbReference type="FunFam" id="2.60.120.290:FF:000001">
    <property type="entry name" value="CUB and sushi domain-containing protein 3 isoform X1"/>
    <property type="match status" value="9"/>
</dbReference>
<dbReference type="Pfam" id="PF00084">
    <property type="entry name" value="Sushi"/>
    <property type="match status" value="10"/>
</dbReference>
<keyword evidence="7" id="KW-1133">Transmembrane helix</keyword>
<feature type="domain" description="Sushi" evidence="9">
    <location>
        <begin position="176"/>
        <end position="237"/>
    </location>
</feature>
<dbReference type="Ensembl" id="ENSCJAT00000145823.1">
    <property type="protein sequence ID" value="ENSCJAP00000094348.1"/>
    <property type="gene ID" value="ENSCJAG00000005957.5"/>
</dbReference>
<feature type="region of interest" description="Disordered" evidence="6">
    <location>
        <begin position="394"/>
        <end position="435"/>
    </location>
</feature>
<evidence type="ECO:0000313" key="11">
    <source>
        <dbReference type="Proteomes" id="UP000008225"/>
    </source>
</evidence>
<dbReference type="Proteomes" id="UP000008225">
    <property type="component" value="Chromosome 16"/>
</dbReference>
<evidence type="ECO:0000259" key="9">
    <source>
        <dbReference type="PROSITE" id="PS50923"/>
    </source>
</evidence>
<evidence type="ECO:0000256" key="6">
    <source>
        <dbReference type="SAM" id="MobiDB-lite"/>
    </source>
</evidence>
<keyword evidence="7" id="KW-0472">Membrane</keyword>
<feature type="domain" description="CUB" evidence="8">
    <location>
        <begin position="1588"/>
        <end position="1621"/>
    </location>
</feature>
<dbReference type="SMART" id="SM00032">
    <property type="entry name" value="CCP"/>
    <property type="match status" value="9"/>
</dbReference>
<feature type="transmembrane region" description="Helical" evidence="7">
    <location>
        <begin position="44"/>
        <end position="63"/>
    </location>
</feature>
<evidence type="ECO:0000256" key="2">
    <source>
        <dbReference type="ARBA" id="ARBA00022825"/>
    </source>
</evidence>
<feature type="compositionally biased region" description="Polar residues" evidence="6">
    <location>
        <begin position="396"/>
        <end position="423"/>
    </location>
</feature>
<feature type="domain" description="CUB" evidence="8">
    <location>
        <begin position="1695"/>
        <end position="1803"/>
    </location>
</feature>
<dbReference type="SUPFAM" id="SSF57535">
    <property type="entry name" value="Complement control module/SCR domain"/>
    <property type="match status" value="10"/>
</dbReference>
<gene>
    <name evidence="10" type="primary">CSMD3</name>
</gene>
<keyword evidence="11" id="KW-1185">Reference proteome</keyword>
<dbReference type="CDD" id="cd00041">
    <property type="entry name" value="CUB"/>
    <property type="match status" value="9"/>
</dbReference>
<dbReference type="GeneTree" id="ENSGT00940000155549"/>
<evidence type="ECO:0000256" key="3">
    <source>
        <dbReference type="ARBA" id="ARBA00023157"/>
    </source>
</evidence>
<dbReference type="Gene3D" id="2.10.70.10">
    <property type="entry name" value="Complement Module, domain 1"/>
    <property type="match status" value="10"/>
</dbReference>
<dbReference type="SUPFAM" id="SSF49854">
    <property type="entry name" value="Spermadhesin, CUB domain"/>
    <property type="match status" value="10"/>
</dbReference>
<feature type="disulfide bond" evidence="5">
    <location>
        <begin position="690"/>
        <end position="717"/>
    </location>
</feature>
<feature type="domain" description="CUB" evidence="8">
    <location>
        <begin position="1067"/>
        <end position="1177"/>
    </location>
</feature>
<feature type="compositionally biased region" description="Basic and acidic residues" evidence="6">
    <location>
        <begin position="1"/>
        <end position="21"/>
    </location>
</feature>
<dbReference type="InterPro" id="IPR000859">
    <property type="entry name" value="CUB_dom"/>
</dbReference>
<feature type="disulfide bond" evidence="5">
    <location>
        <begin position="1036"/>
        <end position="1063"/>
    </location>
</feature>
<feature type="domain" description="Sushi" evidence="9">
    <location>
        <begin position="832"/>
        <end position="893"/>
    </location>
</feature>
<dbReference type="PANTHER" id="PTHR24255:SF37">
    <property type="entry name" value="CUB AND SUSHI MULTIPLE DOMAINS 3"/>
    <property type="match status" value="1"/>
</dbReference>
<feature type="region of interest" description="Disordered" evidence="6">
    <location>
        <begin position="1"/>
        <end position="22"/>
    </location>
</feature>
<evidence type="ECO:0000313" key="10">
    <source>
        <dbReference type="Ensembl" id="ENSCJAP00000094348.1"/>
    </source>
</evidence>
<feature type="domain" description="CUB" evidence="8">
    <location>
        <begin position="1241"/>
        <end position="1349"/>
    </location>
</feature>
<dbReference type="InterPro" id="IPR035914">
    <property type="entry name" value="Sperma_CUB_dom_sf"/>
</dbReference>
<feature type="domain" description="CUB" evidence="8">
    <location>
        <begin position="548"/>
        <end position="659"/>
    </location>
</feature>
<feature type="domain" description="Sushi" evidence="9">
    <location>
        <begin position="484"/>
        <end position="545"/>
    </location>
</feature>
<evidence type="ECO:0000256" key="1">
    <source>
        <dbReference type="ARBA" id="ARBA00022659"/>
    </source>
</evidence>
<dbReference type="GO" id="GO:0005615">
    <property type="term" value="C:extracellular space"/>
    <property type="evidence" value="ECO:0007669"/>
    <property type="project" value="TreeGrafter"/>
</dbReference>
<keyword evidence="7" id="KW-0812">Transmembrane</keyword>
<dbReference type="GO" id="GO:0004252">
    <property type="term" value="F:serine-type endopeptidase activity"/>
    <property type="evidence" value="ECO:0007669"/>
    <property type="project" value="UniProtKB-ARBA"/>
</dbReference>
<keyword evidence="2" id="KW-0720">Serine protease</keyword>
<feature type="domain" description="Sushi" evidence="9">
    <location>
        <begin position="1180"/>
        <end position="1239"/>
    </location>
</feature>
<dbReference type="PANTHER" id="PTHR24255">
    <property type="entry name" value="COMPLEMENT COMPONENT 1, S SUBCOMPONENT-RELATED"/>
    <property type="match status" value="1"/>
</dbReference>
<dbReference type="FunFam" id="2.10.70.10:FF:000002">
    <property type="entry name" value="CUB and Sushi multiple domains 3"/>
    <property type="match status" value="7"/>
</dbReference>
<dbReference type="InterPro" id="IPR000436">
    <property type="entry name" value="Sushi_SCR_CCP_dom"/>
</dbReference>
<dbReference type="CDD" id="cd00033">
    <property type="entry name" value="CCP"/>
    <property type="match status" value="10"/>
</dbReference>
<evidence type="ECO:0000256" key="5">
    <source>
        <dbReference type="PROSITE-ProRule" id="PRU00302"/>
    </source>
</evidence>
<proteinExistence type="predicted"/>